<evidence type="ECO:0000256" key="4">
    <source>
        <dbReference type="ARBA" id="ARBA00023186"/>
    </source>
</evidence>
<dbReference type="Pfam" id="PF14011">
    <property type="entry name" value="ESX-1_EspG"/>
    <property type="match status" value="1"/>
</dbReference>
<evidence type="ECO:0000313" key="6">
    <source>
        <dbReference type="Proteomes" id="UP000563898"/>
    </source>
</evidence>
<evidence type="ECO:0000313" key="5">
    <source>
        <dbReference type="EMBL" id="NKY04063.1"/>
    </source>
</evidence>
<comment type="similarity">
    <text evidence="2">Belongs to the EspG family.</text>
</comment>
<comment type="caution">
    <text evidence="5">The sequence shown here is derived from an EMBL/GenBank/DDBJ whole genome shotgun (WGS) entry which is preliminary data.</text>
</comment>
<organism evidence="5 6">
    <name type="scientific">Gordonia polyisoprenivorans</name>
    <dbReference type="NCBI Taxonomy" id="84595"/>
    <lineage>
        <taxon>Bacteria</taxon>
        <taxon>Bacillati</taxon>
        <taxon>Actinomycetota</taxon>
        <taxon>Actinomycetes</taxon>
        <taxon>Mycobacteriales</taxon>
        <taxon>Gordoniaceae</taxon>
        <taxon>Gordonia</taxon>
    </lineage>
</organism>
<evidence type="ECO:0000256" key="3">
    <source>
        <dbReference type="ARBA" id="ARBA00022490"/>
    </source>
</evidence>
<protein>
    <submittedName>
        <fullName evidence="5">ESX secretion-associated protein EspG</fullName>
    </submittedName>
</protein>
<name>A0A846WTR0_9ACTN</name>
<comment type="subcellular location">
    <subcellularLocation>
        <location evidence="1">Cytoplasm</location>
    </subcellularLocation>
</comment>
<keyword evidence="4" id="KW-0143">Chaperone</keyword>
<dbReference type="Proteomes" id="UP000563898">
    <property type="component" value="Unassembled WGS sequence"/>
</dbReference>
<keyword evidence="3" id="KW-0963">Cytoplasm</keyword>
<evidence type="ECO:0000256" key="2">
    <source>
        <dbReference type="ARBA" id="ARBA00006411"/>
    </source>
</evidence>
<evidence type="ECO:0000256" key="1">
    <source>
        <dbReference type="ARBA" id="ARBA00004496"/>
    </source>
</evidence>
<reference evidence="5 6" key="1">
    <citation type="submission" date="2020-04" db="EMBL/GenBank/DDBJ databases">
        <title>MicrobeNet Type strains.</title>
        <authorList>
            <person name="Nicholson A.C."/>
        </authorList>
    </citation>
    <scope>NUCLEOTIDE SEQUENCE [LARGE SCALE GENOMIC DNA]</scope>
    <source>
        <strain evidence="5 6">ATCC BAA-14</strain>
    </source>
</reference>
<accession>A0A846WTR0</accession>
<sequence length="240" mass="26440">MVSAVWRMSPVAFKEMWEQFHYDRLPYPMQVRSTSPTLGEYADERSVALQEAHRTLTEWYEPALTALTNPEVRIEIFGSRRGVPIRLHVGVRGEIACIAAQQPGVDEDAGGEVGLRAVHSSDVGRALAATLAVVPGQPQREWRFTGGRSTADEQAKERELATMFAGGLDAVIPVGILAGPAIDWRSDDSSHTFDIVSVRDHGDLIVNRAARQVVSATPERTAKAFDTYVAAVRKIYEGRR</sequence>
<dbReference type="AlphaFoldDB" id="A0A846WTR0"/>
<proteinExistence type="inferred from homology"/>
<gene>
    <name evidence="5" type="ORF">HGA05_21060</name>
</gene>
<dbReference type="OMA" id="KWEPERR"/>
<dbReference type="InterPro" id="IPR025734">
    <property type="entry name" value="EspG"/>
</dbReference>
<dbReference type="EMBL" id="JAAXPC010000014">
    <property type="protein sequence ID" value="NKY04063.1"/>
    <property type="molecule type" value="Genomic_DNA"/>
</dbReference>